<protein>
    <submittedName>
        <fullName evidence="2">Uncharacterized protein</fullName>
    </submittedName>
</protein>
<organism evidence="2 3">
    <name type="scientific">Trypanosoma cruzi Dm28c</name>
    <dbReference type="NCBI Taxonomy" id="1416333"/>
    <lineage>
        <taxon>Eukaryota</taxon>
        <taxon>Discoba</taxon>
        <taxon>Euglenozoa</taxon>
        <taxon>Kinetoplastea</taxon>
        <taxon>Metakinetoplastina</taxon>
        <taxon>Trypanosomatida</taxon>
        <taxon>Trypanosomatidae</taxon>
        <taxon>Trypanosoma</taxon>
        <taxon>Schizotrypanum</taxon>
    </lineage>
</organism>
<dbReference type="AlphaFoldDB" id="V5B812"/>
<dbReference type="EMBL" id="AYLP01000209">
    <property type="protein sequence ID" value="ESS62127.1"/>
    <property type="molecule type" value="Genomic_DNA"/>
</dbReference>
<name>V5B812_TRYCR</name>
<comment type="caution">
    <text evidence="2">The sequence shown here is derived from an EMBL/GenBank/DDBJ whole genome shotgun (WGS) entry which is preliminary data.</text>
</comment>
<proteinExistence type="predicted"/>
<evidence type="ECO:0000313" key="2">
    <source>
        <dbReference type="EMBL" id="ESS62127.1"/>
    </source>
</evidence>
<accession>V5B812</accession>
<dbReference type="Proteomes" id="UP000017861">
    <property type="component" value="Unassembled WGS sequence"/>
</dbReference>
<feature type="region of interest" description="Disordered" evidence="1">
    <location>
        <begin position="1"/>
        <end position="22"/>
    </location>
</feature>
<evidence type="ECO:0000256" key="1">
    <source>
        <dbReference type="SAM" id="MobiDB-lite"/>
    </source>
</evidence>
<evidence type="ECO:0000313" key="3">
    <source>
        <dbReference type="Proteomes" id="UP000017861"/>
    </source>
</evidence>
<gene>
    <name evidence="2" type="ORF">TCDM_10250</name>
</gene>
<dbReference type="VEuPathDB" id="TriTrypDB:TCDM_10250"/>
<reference evidence="2 3" key="1">
    <citation type="journal article" date="2014" name="Genome Announc.">
        <title>Trypanosoma cruzi Clone Dm28c Draft Genome Sequence.</title>
        <authorList>
            <person name="Grisard E.C."/>
            <person name="Teixeira S.M."/>
            <person name="de Almeida L.G."/>
            <person name="Stoco P.H."/>
            <person name="Gerber A.L."/>
            <person name="Talavera-Lopez C."/>
            <person name="Lima O.C."/>
            <person name="Andersson B."/>
            <person name="de Vasconcelos A.T."/>
        </authorList>
    </citation>
    <scope>NUCLEOTIDE SEQUENCE [LARGE SCALE GENOMIC DNA]</scope>
    <source>
        <strain evidence="2 3">Dm28c</strain>
    </source>
</reference>
<sequence length="113" mass="12437">MCTTPSCSEQWARRGHASPRSIFPPLKCCVPAQSSKHNQSAHKPNHPPHSLKHIIRMEWHLSTQQQLAAWNLPANPQRDTTTLRSQSGSPSVLPAVHMAGRIPRKHSSGSLAA</sequence>